<evidence type="ECO:0000313" key="3">
    <source>
        <dbReference type="Proteomes" id="UP001595751"/>
    </source>
</evidence>
<evidence type="ECO:0000313" key="2">
    <source>
        <dbReference type="EMBL" id="MFC3850954.1"/>
    </source>
</evidence>
<comment type="caution">
    <text evidence="2">The sequence shown here is derived from an EMBL/GenBank/DDBJ whole genome shotgun (WGS) entry which is preliminary data.</text>
</comment>
<protein>
    <submittedName>
        <fullName evidence="2">3-methyladenine DNA glycosylase</fullName>
    </submittedName>
</protein>
<accession>A0ABV7ZSU9</accession>
<proteinExistence type="predicted"/>
<feature type="region of interest" description="Disordered" evidence="1">
    <location>
        <begin position="1"/>
        <end position="24"/>
    </location>
</feature>
<name>A0ABV7ZSU9_9CORY</name>
<feature type="compositionally biased region" description="Polar residues" evidence="1">
    <location>
        <begin position="1"/>
        <end position="10"/>
    </location>
</feature>
<sequence>MTAGETSGTRVDSGLGSGPRDHSTADVVLPLDEWLHRARAHARRADELCAGHLERRSRGLKHPVWDFLFEYYPVRPGVLRRWTPGLGVALAGADDPRAAEHVSHMRDFRVGADGIARLDRAALAARRGKAISYVADLLAGTMANDAHFDCFGLHEWAMVYRADETRHAVPLRLGRAATDRVVEANRVRCTHYDAYRFFTPDAVPLNENRPTRATQPACEQGGCLHANMDLYKWATKLGPLVPGELWLDAFELARDVRRLDMEASPYDLADHGFEPVRIETPEGKAEYVARQRDLAGRAAPIRTELLRLARSFHG</sequence>
<evidence type="ECO:0000256" key="1">
    <source>
        <dbReference type="SAM" id="MobiDB-lite"/>
    </source>
</evidence>
<organism evidence="2 3">
    <name type="scientific">Corynebacterium hansenii</name>
    <dbReference type="NCBI Taxonomy" id="394964"/>
    <lineage>
        <taxon>Bacteria</taxon>
        <taxon>Bacillati</taxon>
        <taxon>Actinomycetota</taxon>
        <taxon>Actinomycetes</taxon>
        <taxon>Mycobacteriales</taxon>
        <taxon>Corynebacteriaceae</taxon>
        <taxon>Corynebacterium</taxon>
    </lineage>
</organism>
<dbReference type="RefSeq" id="WP_290288105.1">
    <property type="nucleotide sequence ID" value="NZ_CP047211.1"/>
</dbReference>
<gene>
    <name evidence="2" type="ORF">ACFORJ_12375</name>
</gene>
<dbReference type="Proteomes" id="UP001595751">
    <property type="component" value="Unassembled WGS sequence"/>
</dbReference>
<keyword evidence="3" id="KW-1185">Reference proteome</keyword>
<reference evidence="3" key="1">
    <citation type="journal article" date="2019" name="Int. J. Syst. Evol. Microbiol.">
        <title>The Global Catalogue of Microorganisms (GCM) 10K type strain sequencing project: providing services to taxonomists for standard genome sequencing and annotation.</title>
        <authorList>
            <consortium name="The Broad Institute Genomics Platform"/>
            <consortium name="The Broad Institute Genome Sequencing Center for Infectious Disease"/>
            <person name="Wu L."/>
            <person name="Ma J."/>
        </authorList>
    </citation>
    <scope>NUCLEOTIDE SEQUENCE [LARGE SCALE GENOMIC DNA]</scope>
    <source>
        <strain evidence="3">CCUG 53252</strain>
    </source>
</reference>
<dbReference type="EMBL" id="JBHRZN010000004">
    <property type="protein sequence ID" value="MFC3850954.1"/>
    <property type="molecule type" value="Genomic_DNA"/>
</dbReference>